<gene>
    <name evidence="1" type="ORF">g.10349</name>
</gene>
<dbReference type="Pfam" id="PF14895">
    <property type="entry name" value="PPPI_inhib"/>
    <property type="match status" value="1"/>
</dbReference>
<organism evidence="1">
    <name type="scientific">Graphocephala atropunctata</name>
    <dbReference type="NCBI Taxonomy" id="36148"/>
    <lineage>
        <taxon>Eukaryota</taxon>
        <taxon>Metazoa</taxon>
        <taxon>Ecdysozoa</taxon>
        <taxon>Arthropoda</taxon>
        <taxon>Hexapoda</taxon>
        <taxon>Insecta</taxon>
        <taxon>Pterygota</taxon>
        <taxon>Neoptera</taxon>
        <taxon>Paraneoptera</taxon>
        <taxon>Hemiptera</taxon>
        <taxon>Auchenorrhyncha</taxon>
        <taxon>Membracoidea</taxon>
        <taxon>Cicadellidae</taxon>
        <taxon>Cicadellinae</taxon>
        <taxon>Cicadellini</taxon>
        <taxon>Graphocephala</taxon>
    </lineage>
</organism>
<dbReference type="PANTHER" id="PTHR21055">
    <property type="entry name" value="PROTEIN PHOSPHATASE 1 REGULATORY SUBUNIT 36"/>
    <property type="match status" value="1"/>
</dbReference>
<reference evidence="1" key="1">
    <citation type="submission" date="2015-11" db="EMBL/GenBank/DDBJ databases">
        <title>De novo transcriptome assembly of four potential Pierce s Disease insect vectors from Arizona vineyards.</title>
        <authorList>
            <person name="Tassone E.E."/>
        </authorList>
    </citation>
    <scope>NUCLEOTIDE SEQUENCE</scope>
</reference>
<feature type="non-terminal residue" evidence="1">
    <location>
        <position position="428"/>
    </location>
</feature>
<proteinExistence type="predicted"/>
<name>A0A1B6LKF2_9HEMI</name>
<dbReference type="EMBL" id="GEBQ01015817">
    <property type="protein sequence ID" value="JAT24160.1"/>
    <property type="molecule type" value="Transcribed_RNA"/>
</dbReference>
<accession>A0A1B6LKF2</accession>
<dbReference type="AlphaFoldDB" id="A0A1B6LKF2"/>
<dbReference type="InterPro" id="IPR026142">
    <property type="entry name" value="Pro_pase_1_reg_su_36"/>
</dbReference>
<evidence type="ECO:0000313" key="1">
    <source>
        <dbReference type="EMBL" id="JAT24160.1"/>
    </source>
</evidence>
<dbReference type="PANTHER" id="PTHR21055:SF3">
    <property type="entry name" value="PROTEIN PHOSPHATASE 1 REGULATORY SUBUNIT 36"/>
    <property type="match status" value="1"/>
</dbReference>
<protein>
    <submittedName>
        <fullName evidence="1">Uncharacterized protein</fullName>
    </submittedName>
</protein>
<sequence>MNMSGLYTAVWFWKDKGLSYITVGGEKAATTKKRVPNIDNVVERSIQFLDNVDQNQQNLFKLKYQRPMVQGMPFVITLQDVKDVVTFLMVGNLPTVVLSLLHSYEINYLIRALILYMQLYLQIHEDLRYRQNSYASQRLKHPISIVRETLCKSHLSKLRSRIGQEYALIIAGEGYYQRYHHMNNPLNKSYATKDIQLNEYMSKLFARIVWVALYRSNYKEIEMEIARLFNFKSIRNEKRGHDSSSVQFENKRQVLQGSSLRFASHWRMLSPVVSEIFVNEKNPYFLISKNMDPTNKIDTEINGMEAALTLPEELLSRFNITIGILGLPRENFETMLHVKQRAKKSLLEEEMELAMAMKEAFEKPMVKMYSYIDQLERQIDLNENFLNESTYTDIHEEINCYFFNHINDSKKAFIMWKLRKSESTKIVQ</sequence>
<dbReference type="GO" id="GO:0019902">
    <property type="term" value="F:phosphatase binding"/>
    <property type="evidence" value="ECO:0007669"/>
    <property type="project" value="InterPro"/>
</dbReference>